<name>A0A0E9MVT9_9BACT</name>
<evidence type="ECO:0000313" key="2">
    <source>
        <dbReference type="EMBL" id="GAO41704.1"/>
    </source>
</evidence>
<protein>
    <submittedName>
        <fullName evidence="2">Uncharacterized protein</fullName>
    </submittedName>
</protein>
<accession>A0A0E9MVT9</accession>
<keyword evidence="1" id="KW-0812">Transmembrane</keyword>
<comment type="caution">
    <text evidence="2">The sequence shown here is derived from an EMBL/GenBank/DDBJ whole genome shotgun (WGS) entry which is preliminary data.</text>
</comment>
<proteinExistence type="predicted"/>
<feature type="transmembrane region" description="Helical" evidence="1">
    <location>
        <begin position="160"/>
        <end position="177"/>
    </location>
</feature>
<feature type="transmembrane region" description="Helical" evidence="1">
    <location>
        <begin position="183"/>
        <end position="202"/>
    </location>
</feature>
<keyword evidence="1" id="KW-0472">Membrane</keyword>
<dbReference type="EMBL" id="BBWV01000001">
    <property type="protein sequence ID" value="GAO41704.1"/>
    <property type="molecule type" value="Genomic_DNA"/>
</dbReference>
<dbReference type="Proteomes" id="UP000033121">
    <property type="component" value="Unassembled WGS sequence"/>
</dbReference>
<dbReference type="RefSeq" id="WP_046367520.1">
    <property type="nucleotide sequence ID" value="NZ_BBWV01000001.1"/>
</dbReference>
<organism evidence="2 3">
    <name type="scientific">Flavihumibacter petaseus NBRC 106054</name>
    <dbReference type="NCBI Taxonomy" id="1220578"/>
    <lineage>
        <taxon>Bacteria</taxon>
        <taxon>Pseudomonadati</taxon>
        <taxon>Bacteroidota</taxon>
        <taxon>Chitinophagia</taxon>
        <taxon>Chitinophagales</taxon>
        <taxon>Chitinophagaceae</taxon>
        <taxon>Flavihumibacter</taxon>
    </lineage>
</organism>
<evidence type="ECO:0000313" key="3">
    <source>
        <dbReference type="Proteomes" id="UP000033121"/>
    </source>
</evidence>
<keyword evidence="3" id="KW-1185">Reference proteome</keyword>
<gene>
    <name evidence="2" type="ORF">FPE01S_01_07180</name>
</gene>
<feature type="transmembrane region" description="Helical" evidence="1">
    <location>
        <begin position="72"/>
        <end position="90"/>
    </location>
</feature>
<dbReference type="OrthoDB" id="1120881at2"/>
<feature type="transmembrane region" description="Helical" evidence="1">
    <location>
        <begin position="24"/>
        <end position="46"/>
    </location>
</feature>
<dbReference type="AlphaFoldDB" id="A0A0E9MVT9"/>
<reference evidence="2 3" key="1">
    <citation type="submission" date="2015-04" db="EMBL/GenBank/DDBJ databases">
        <title>Whole genome shotgun sequence of Flavihumibacter petaseus NBRC 106054.</title>
        <authorList>
            <person name="Miyazawa S."/>
            <person name="Hosoyama A."/>
            <person name="Hashimoto M."/>
            <person name="Noguchi M."/>
            <person name="Tsuchikane K."/>
            <person name="Ohji S."/>
            <person name="Yamazoe A."/>
            <person name="Ichikawa N."/>
            <person name="Kimura A."/>
            <person name="Fujita N."/>
        </authorList>
    </citation>
    <scope>NUCLEOTIDE SEQUENCE [LARGE SCALE GENOMIC DNA]</scope>
    <source>
        <strain evidence="2 3">NBRC 106054</strain>
    </source>
</reference>
<dbReference type="STRING" id="1220578.FPE01S_01_07180"/>
<sequence length="213" mass="23776">MVSENTGLETLQDIRKMMERSSRFISLSGWSGVAAGTSALAGAFFARKAIADYYHNYDAGGAGCADCLAQTLIRIAVIVFITALVSAFLFTWFRSRREGVAFWGSAARRLLWNTAIPMAAGGVLVLRLISLKMYLLIGPVSMIFYGLALINGSRYTLGEVRYLGYSFLILGLISTWFPGETLYFWAFSFGILHIIYGISMWWKYERIPVRVIS</sequence>
<evidence type="ECO:0000256" key="1">
    <source>
        <dbReference type="SAM" id="Phobius"/>
    </source>
</evidence>
<feature type="transmembrane region" description="Helical" evidence="1">
    <location>
        <begin position="135"/>
        <end position="153"/>
    </location>
</feature>
<keyword evidence="1" id="KW-1133">Transmembrane helix</keyword>
<feature type="transmembrane region" description="Helical" evidence="1">
    <location>
        <begin position="110"/>
        <end position="129"/>
    </location>
</feature>